<dbReference type="KEGG" id="edi:EDI_301180"/>
<sequence length="335" mass="38044">MSSEDSIQQEDVQETKLIMIGNTGDGKSSLGNFILKKNAFKVSDGAKSVTQKTKGCYGKGDRSDVFVIDTPGLQDSSGPNKDIQHMNEMVDYIKEQKGLQGIIIVLNFTNPRLSDNIKKMIRLICKIFPISDFWEHVSIVWAKCFCDISPKKLEKQMSSKKDEFLPALIKLAKETTGDELIKIPMFYVDSCPDEDDDNTRSEEEIETLLTWARGLPSVNVERVVKNGIRSEKVIIEEKNEPRIIRNDGNIVEYQIDYMRREKRIGYDGEISYSEWEIIKTKHKIKPIPPNSVIKPRRSAFLDLLENVGGAIFELLMDGFGVNKILGISEDISEEE</sequence>
<evidence type="ECO:0000313" key="18">
    <source>
        <dbReference type="EMBL" id="EDR25431.1"/>
    </source>
</evidence>
<dbReference type="eggNOG" id="ENOG502RDZC">
    <property type="taxonomic scope" value="Eukaryota"/>
</dbReference>
<accession>B0EJ66</accession>
<evidence type="ECO:0000256" key="6">
    <source>
        <dbReference type="ARBA" id="ARBA00022692"/>
    </source>
</evidence>
<keyword evidence="6" id="KW-0812">Transmembrane</keyword>
<proteinExistence type="predicted"/>
<dbReference type="PANTHER" id="PTHR10903:SF135">
    <property type="entry name" value="TRANSLOCASE OF CHLOROPLAST 120, CHLOROPLASTIC-RELATED"/>
    <property type="match status" value="1"/>
</dbReference>
<keyword evidence="3" id="KW-0813">Transport</keyword>
<evidence type="ECO:0000256" key="5">
    <source>
        <dbReference type="ARBA" id="ARBA00022640"/>
    </source>
</evidence>
<dbReference type="Gene3D" id="3.40.50.300">
    <property type="entry name" value="P-loop containing nucleotide triphosphate hydrolases"/>
    <property type="match status" value="1"/>
</dbReference>
<dbReference type="GeneID" id="5883324"/>
<evidence type="ECO:0000256" key="9">
    <source>
        <dbReference type="ARBA" id="ARBA00022801"/>
    </source>
</evidence>
<evidence type="ECO:0000256" key="15">
    <source>
        <dbReference type="ARBA" id="ARBA00023136"/>
    </source>
</evidence>
<evidence type="ECO:0000256" key="11">
    <source>
        <dbReference type="ARBA" id="ARBA00022842"/>
    </source>
</evidence>
<evidence type="ECO:0000256" key="1">
    <source>
        <dbReference type="ARBA" id="ARBA00001946"/>
    </source>
</evidence>
<keyword evidence="13" id="KW-1133">Transmembrane helix</keyword>
<keyword evidence="8" id="KW-0547">Nucleotide-binding</keyword>
<keyword evidence="19" id="KW-1185">Reference proteome</keyword>
<dbReference type="GO" id="GO:0016787">
    <property type="term" value="F:hydrolase activity"/>
    <property type="evidence" value="ECO:0007669"/>
    <property type="project" value="UniProtKB-KW"/>
</dbReference>
<evidence type="ECO:0000256" key="3">
    <source>
        <dbReference type="ARBA" id="ARBA00022448"/>
    </source>
</evidence>
<keyword evidence="14" id="KW-0342">GTP-binding</keyword>
<evidence type="ECO:0000256" key="12">
    <source>
        <dbReference type="ARBA" id="ARBA00022927"/>
    </source>
</evidence>
<dbReference type="InterPro" id="IPR027417">
    <property type="entry name" value="P-loop_NTPase"/>
</dbReference>
<comment type="cofactor">
    <cofactor evidence="1">
        <name>Mg(2+)</name>
        <dbReference type="ChEBI" id="CHEBI:18420"/>
    </cofactor>
</comment>
<evidence type="ECO:0000256" key="4">
    <source>
        <dbReference type="ARBA" id="ARBA00022528"/>
    </source>
</evidence>
<dbReference type="GO" id="GO:0016020">
    <property type="term" value="C:membrane"/>
    <property type="evidence" value="ECO:0007669"/>
    <property type="project" value="UniProtKB-SubCell"/>
</dbReference>
<dbReference type="PANTHER" id="PTHR10903">
    <property type="entry name" value="GTPASE, IMAP FAMILY MEMBER-RELATED"/>
    <property type="match status" value="1"/>
</dbReference>
<keyword evidence="10" id="KW-1002">Plastid outer membrane</keyword>
<dbReference type="SUPFAM" id="SSF52540">
    <property type="entry name" value="P-loop containing nucleoside triphosphate hydrolases"/>
    <property type="match status" value="1"/>
</dbReference>
<dbReference type="Pfam" id="PF04548">
    <property type="entry name" value="AIG1"/>
    <property type="match status" value="1"/>
</dbReference>
<reference evidence="19" key="1">
    <citation type="submission" date="2007-12" db="EMBL/GenBank/DDBJ databases">
        <title>Annotation of Entamoeba dispar SAW760.</title>
        <authorList>
            <person name="Lorenzi H."/>
            <person name="Inman J."/>
            <person name="Schobel S."/>
            <person name="Amedeo P."/>
            <person name="Caler E."/>
        </authorList>
    </citation>
    <scope>NUCLEOTIDE SEQUENCE [LARGE SCALE GENOMIC DNA]</scope>
    <source>
        <strain evidence="19">ATCC PRA-260 / SAW760</strain>
    </source>
</reference>
<evidence type="ECO:0000256" key="2">
    <source>
        <dbReference type="ARBA" id="ARBA00004167"/>
    </source>
</evidence>
<feature type="domain" description="AIG1-type G" evidence="17">
    <location>
        <begin position="12"/>
        <end position="238"/>
    </location>
</feature>
<dbReference type="AlphaFoldDB" id="B0EJ66"/>
<comment type="subcellular location">
    <subcellularLocation>
        <location evidence="2">Membrane</location>
        <topology evidence="2">Single-pass membrane protein</topology>
    </subcellularLocation>
    <subcellularLocation>
        <location evidence="16">Plastid</location>
        <location evidence="16">Chloroplast outer membrane</location>
    </subcellularLocation>
</comment>
<dbReference type="EMBL" id="DS549543">
    <property type="protein sequence ID" value="EDR25431.1"/>
    <property type="molecule type" value="Genomic_DNA"/>
</dbReference>
<keyword evidence="11" id="KW-0460">Magnesium</keyword>
<dbReference type="FunFam" id="3.40.50.300:FF:001252">
    <property type="entry name" value="AIG1 family protein"/>
    <property type="match status" value="1"/>
</dbReference>
<evidence type="ECO:0000256" key="10">
    <source>
        <dbReference type="ARBA" id="ARBA00022805"/>
    </source>
</evidence>
<dbReference type="OrthoDB" id="5985928at2759"/>
<evidence type="ECO:0000256" key="8">
    <source>
        <dbReference type="ARBA" id="ARBA00022741"/>
    </source>
</evidence>
<dbReference type="Proteomes" id="UP000008076">
    <property type="component" value="Unassembled WGS sequence"/>
</dbReference>
<name>B0EJ66_ENTDS</name>
<keyword evidence="12" id="KW-0653">Protein transport</keyword>
<keyword evidence="9" id="KW-0378">Hydrolase</keyword>
<gene>
    <name evidence="18" type="ORF">EDI_301180</name>
</gene>
<evidence type="ECO:0000256" key="16">
    <source>
        <dbReference type="ARBA" id="ARBA00024013"/>
    </source>
</evidence>
<keyword evidence="15" id="KW-0472">Membrane</keyword>
<dbReference type="GO" id="GO:0005525">
    <property type="term" value="F:GTP binding"/>
    <property type="evidence" value="ECO:0007669"/>
    <property type="project" value="UniProtKB-KW"/>
</dbReference>
<dbReference type="PROSITE" id="PS51720">
    <property type="entry name" value="G_AIG1"/>
    <property type="match status" value="1"/>
</dbReference>
<evidence type="ECO:0000313" key="19">
    <source>
        <dbReference type="Proteomes" id="UP000008076"/>
    </source>
</evidence>
<protein>
    <recommendedName>
        <fullName evidence="17">AIG1-type G domain-containing protein</fullName>
    </recommendedName>
</protein>
<dbReference type="VEuPathDB" id="AmoebaDB:EDI_301180"/>
<keyword evidence="4" id="KW-0150">Chloroplast</keyword>
<evidence type="ECO:0000256" key="7">
    <source>
        <dbReference type="ARBA" id="ARBA00022723"/>
    </source>
</evidence>
<dbReference type="InterPro" id="IPR006703">
    <property type="entry name" value="G_AIG1"/>
</dbReference>
<keyword evidence="7" id="KW-0479">Metal-binding</keyword>
<evidence type="ECO:0000256" key="13">
    <source>
        <dbReference type="ARBA" id="ARBA00022989"/>
    </source>
</evidence>
<evidence type="ECO:0000256" key="14">
    <source>
        <dbReference type="ARBA" id="ARBA00023134"/>
    </source>
</evidence>
<dbReference type="OMA" id="MIRLICK"/>
<dbReference type="GO" id="GO:0046872">
    <property type="term" value="F:metal ion binding"/>
    <property type="evidence" value="ECO:0007669"/>
    <property type="project" value="UniProtKB-KW"/>
</dbReference>
<keyword evidence="5" id="KW-0934">Plastid</keyword>
<dbReference type="RefSeq" id="XP_001738252.1">
    <property type="nucleotide sequence ID" value="XM_001738200.1"/>
</dbReference>
<evidence type="ECO:0000259" key="17">
    <source>
        <dbReference type="PROSITE" id="PS51720"/>
    </source>
</evidence>
<organism evidence="19">
    <name type="scientific">Entamoeba dispar (strain ATCC PRA-260 / SAW760)</name>
    <dbReference type="NCBI Taxonomy" id="370354"/>
    <lineage>
        <taxon>Eukaryota</taxon>
        <taxon>Amoebozoa</taxon>
        <taxon>Evosea</taxon>
        <taxon>Archamoebae</taxon>
        <taxon>Mastigamoebida</taxon>
        <taxon>Entamoebidae</taxon>
        <taxon>Entamoeba</taxon>
    </lineage>
</organism>
<dbReference type="GO" id="GO:0015031">
    <property type="term" value="P:protein transport"/>
    <property type="evidence" value="ECO:0007669"/>
    <property type="project" value="UniProtKB-KW"/>
</dbReference>
<dbReference type="InterPro" id="IPR045058">
    <property type="entry name" value="GIMA/IAN/Toc"/>
</dbReference>